<dbReference type="AlphaFoldDB" id="A0A0B5AYD8"/>
<feature type="transmembrane region" description="Helical" evidence="2">
    <location>
        <begin position="12"/>
        <end position="29"/>
    </location>
</feature>
<geneLocation type="plasmid" evidence="4"/>
<dbReference type="BioCyc" id="JESP1508404:G14D9-13688-MONOMER"/>
<keyword evidence="4" id="KW-1185">Reference proteome</keyword>
<proteinExistence type="predicted"/>
<keyword evidence="1" id="KW-0175">Coiled coil</keyword>
<keyword evidence="2" id="KW-1133">Transmembrane helix</keyword>
<evidence type="ECO:0000256" key="1">
    <source>
        <dbReference type="SAM" id="Coils"/>
    </source>
</evidence>
<feature type="coiled-coil region" evidence="1">
    <location>
        <begin position="33"/>
        <end position="67"/>
    </location>
</feature>
<keyword evidence="2" id="KW-0472">Membrane</keyword>
<dbReference type="HOGENOM" id="CLU_2734637_0_0_9"/>
<reference evidence="3 4" key="1">
    <citation type="submission" date="2014-08" db="EMBL/GenBank/DDBJ databases">
        <title>Complete genome of a marine bacteria Jeotgalibacillus malaysiensis.</title>
        <authorList>
            <person name="Yaakop A.S."/>
            <person name="Chan K.-G."/>
            <person name="Goh K.M."/>
        </authorList>
    </citation>
    <scope>NUCLEOTIDE SEQUENCE [LARGE SCALE GENOMIC DNA]</scope>
    <source>
        <strain evidence="3 4">D5</strain>
        <plasmid evidence="4">Plasmid</plasmid>
    </source>
</reference>
<evidence type="ECO:0000313" key="4">
    <source>
        <dbReference type="Proteomes" id="UP000031449"/>
    </source>
</evidence>
<gene>
    <name evidence="3" type="ORF">JMA_43650</name>
</gene>
<name>A0A0B5AYD8_9BACL</name>
<dbReference type="EMBL" id="CP009417">
    <property type="protein sequence ID" value="AJD93682.1"/>
    <property type="molecule type" value="Genomic_DNA"/>
</dbReference>
<keyword evidence="3" id="KW-0614">Plasmid</keyword>
<protein>
    <submittedName>
        <fullName evidence="3">Uncharacterized protein</fullName>
    </submittedName>
</protein>
<accession>A0A0B5AYD8</accession>
<dbReference type="Proteomes" id="UP000031449">
    <property type="component" value="Plasmid unnamed"/>
</dbReference>
<evidence type="ECO:0000256" key="2">
    <source>
        <dbReference type="SAM" id="Phobius"/>
    </source>
</evidence>
<evidence type="ECO:0000313" key="3">
    <source>
        <dbReference type="EMBL" id="AJD93682.1"/>
    </source>
</evidence>
<dbReference type="KEGG" id="jeo:JMA_43650"/>
<sequence length="71" mass="8487">MPFQLDISSPWEIIAALLFLFMFLAWMYIKARVDDEEKEAVEKLGKRKRLKRNVKKVKAHVKRKIKKGENK</sequence>
<keyword evidence="2" id="KW-0812">Transmembrane</keyword>
<organism evidence="3 4">
    <name type="scientific">Jeotgalibacillus malaysiensis</name>
    <dbReference type="NCBI Taxonomy" id="1508404"/>
    <lineage>
        <taxon>Bacteria</taxon>
        <taxon>Bacillati</taxon>
        <taxon>Bacillota</taxon>
        <taxon>Bacilli</taxon>
        <taxon>Bacillales</taxon>
        <taxon>Caryophanaceae</taxon>
        <taxon>Jeotgalibacillus</taxon>
    </lineage>
</organism>